<evidence type="ECO:0000256" key="1">
    <source>
        <dbReference type="SAM" id="MobiDB-lite"/>
    </source>
</evidence>
<accession>A0A7W9T191</accession>
<gene>
    <name evidence="2" type="ORF">HNQ93_002495</name>
</gene>
<proteinExistence type="predicted"/>
<dbReference type="AlphaFoldDB" id="A0A7W9T191"/>
<reference evidence="2 3" key="1">
    <citation type="submission" date="2020-08" db="EMBL/GenBank/DDBJ databases">
        <title>Genomic Encyclopedia of Type Strains, Phase IV (KMG-IV): sequencing the most valuable type-strain genomes for metagenomic binning, comparative biology and taxonomic classification.</title>
        <authorList>
            <person name="Goeker M."/>
        </authorList>
    </citation>
    <scope>NUCLEOTIDE SEQUENCE [LARGE SCALE GENOMIC DNA]</scope>
    <source>
        <strain evidence="2 3">DSM 26718</strain>
    </source>
</reference>
<feature type="region of interest" description="Disordered" evidence="1">
    <location>
        <begin position="96"/>
        <end position="171"/>
    </location>
</feature>
<dbReference type="RefSeq" id="WP_183403905.1">
    <property type="nucleotide sequence ID" value="NZ_JACHGG010000003.1"/>
</dbReference>
<name>A0A7W9T191_9BACT</name>
<organism evidence="2 3">
    <name type="scientific">Hymenobacter luteus</name>
    <dbReference type="NCBI Taxonomy" id="1411122"/>
    <lineage>
        <taxon>Bacteria</taxon>
        <taxon>Pseudomonadati</taxon>
        <taxon>Bacteroidota</taxon>
        <taxon>Cytophagia</taxon>
        <taxon>Cytophagales</taxon>
        <taxon>Hymenobacteraceae</taxon>
        <taxon>Hymenobacter</taxon>
    </lineage>
</organism>
<evidence type="ECO:0000313" key="2">
    <source>
        <dbReference type="EMBL" id="MBB6059635.1"/>
    </source>
</evidence>
<dbReference type="EMBL" id="JACHGG010000003">
    <property type="protein sequence ID" value="MBB6059635.1"/>
    <property type="molecule type" value="Genomic_DNA"/>
</dbReference>
<feature type="compositionally biased region" description="Polar residues" evidence="1">
    <location>
        <begin position="149"/>
        <end position="165"/>
    </location>
</feature>
<protein>
    <submittedName>
        <fullName evidence="2">Uncharacterized protein</fullName>
    </submittedName>
</protein>
<comment type="caution">
    <text evidence="2">The sequence shown here is derived from an EMBL/GenBank/DDBJ whole genome shotgun (WGS) entry which is preliminary data.</text>
</comment>
<dbReference type="Proteomes" id="UP000532746">
    <property type="component" value="Unassembled WGS sequence"/>
</dbReference>
<keyword evidence="3" id="KW-1185">Reference proteome</keyword>
<feature type="compositionally biased region" description="Basic residues" evidence="1">
    <location>
        <begin position="206"/>
        <end position="216"/>
    </location>
</feature>
<feature type="region of interest" description="Disordered" evidence="1">
    <location>
        <begin position="184"/>
        <end position="238"/>
    </location>
</feature>
<evidence type="ECO:0000313" key="3">
    <source>
        <dbReference type="Proteomes" id="UP000532746"/>
    </source>
</evidence>
<sequence length="347" mass="37496">MNFILHTMAAHQRLSTRPEARPHHMSLYWALFYQWNAARFPEALALHRATTMQAARIGNKDTYLSALRDLEAWGLLAYQPSHSGGSTARLRVLGGAGEAGPEVGQPKPASRPGSGPTQPAPVSPEVGQRSAQNWANPGGEVGPEVGQHSLYNKTGSSTNSENTGAATAPHQKKIEVLEGEGLSGAELLPNDTAPSNGAGPAQPTAPKKKVAPKKKGPQAETIRRSATAPPGDARRNGCTAFPELPFSQSPIADVSAFIQAFQGTDYELADLRHYHQLVATWRDKKTGLEPTRKDWVATAKRFMLNDAADNRLKLAPNVQRRPDGFLQQQPPAGDFFAATGFRSKYDR</sequence>